<feature type="region of interest" description="Disordered" evidence="3">
    <location>
        <begin position="196"/>
        <end position="283"/>
    </location>
</feature>
<accession>A0ABU6S8V5</accession>
<feature type="region of interest" description="Disordered" evidence="3">
    <location>
        <begin position="297"/>
        <end position="347"/>
    </location>
</feature>
<evidence type="ECO:0000313" key="6">
    <source>
        <dbReference type="Proteomes" id="UP001341840"/>
    </source>
</evidence>
<feature type="compositionally biased region" description="Basic and acidic residues" evidence="3">
    <location>
        <begin position="330"/>
        <end position="347"/>
    </location>
</feature>
<dbReference type="InterPro" id="IPR042470">
    <property type="entry name" value="RMI1_N_C_sf"/>
</dbReference>
<dbReference type="InterPro" id="IPR013894">
    <property type="entry name" value="RMI1_OB"/>
</dbReference>
<keyword evidence="2" id="KW-0539">Nucleus</keyword>
<evidence type="ECO:0000256" key="3">
    <source>
        <dbReference type="SAM" id="MobiDB-lite"/>
    </source>
</evidence>
<dbReference type="PANTHER" id="PTHR13681:SF24">
    <property type="entry name" value="TUDOR DOMAIN-CONTAINING PROTEIN 3"/>
    <property type="match status" value="1"/>
</dbReference>
<name>A0ABU6S8V5_9FABA</name>
<dbReference type="Gene3D" id="2.40.50.770">
    <property type="entry name" value="RecQ-mediated genome instability protein Rmi1, C-terminal domain"/>
    <property type="match status" value="1"/>
</dbReference>
<dbReference type="PANTHER" id="PTHR13681">
    <property type="entry name" value="SURVIVAL OF MOTOR NEURON-RELATED-SPLICING FACTOR 30-RELATED"/>
    <property type="match status" value="1"/>
</dbReference>
<comment type="caution">
    <text evidence="5">The sequence shown here is derived from an EMBL/GenBank/DDBJ whole genome shotgun (WGS) entry which is preliminary data.</text>
</comment>
<reference evidence="5 6" key="1">
    <citation type="journal article" date="2023" name="Plants (Basel)">
        <title>Bridging the Gap: Combining Genomics and Transcriptomics Approaches to Understand Stylosanthes scabra, an Orphan Legume from the Brazilian Caatinga.</title>
        <authorList>
            <person name="Ferreira-Neto J.R.C."/>
            <person name="da Silva M.D."/>
            <person name="Binneck E."/>
            <person name="de Melo N.F."/>
            <person name="da Silva R.H."/>
            <person name="de Melo A.L.T.M."/>
            <person name="Pandolfi V."/>
            <person name="Bustamante F.O."/>
            <person name="Brasileiro-Vidal A.C."/>
            <person name="Benko-Iseppon A.M."/>
        </authorList>
    </citation>
    <scope>NUCLEOTIDE SEQUENCE [LARGE SCALE GENOMIC DNA]</scope>
    <source>
        <tissue evidence="5">Leaves</tissue>
    </source>
</reference>
<evidence type="ECO:0000259" key="4">
    <source>
        <dbReference type="Pfam" id="PF08585"/>
    </source>
</evidence>
<sequence length="428" mass="47671">MAESGGDSDSGTLLETLRRRGWCLQQTDELKATVMIQSALSHDTSTVVDSVESELLNADLRSIGAKSLPEPSLLRTSPLSYLHGPKVLQISSVRDISKSSVDDVSRNSGDRRLLRLCLTDGHFEITAIEYSHISSIPDSVAPGTKIRLENKVAVHNGIACLNPKVMTVLGGVVQSLYEEWQMNQKYSGFSRSSLRQLEDRDTGGPPPFVKLQVGSSSDYKSRRSKPTAVVDKAKMRSTDLHQGPTQKADISPNVNLKPELLPEKDVDKPTTSEPRPREAVEHVPVQNQAAAQKLLQKLNQPNQEDRHYRGRKHRGKGKEEDPVVFTLEEYESRKAQGKPLKKDEVSDISRDEHLARQLQNQFNLEDCSVQGDTHEAEAQDIRMSMFTYERDSHQISHGGRSRGRGRGRGRGSESKATWLRETCSTDDA</sequence>
<evidence type="ECO:0000313" key="5">
    <source>
        <dbReference type="EMBL" id="MED6132611.1"/>
    </source>
</evidence>
<feature type="compositionally biased region" description="Basic and acidic residues" evidence="3">
    <location>
        <begin position="260"/>
        <end position="281"/>
    </location>
</feature>
<feature type="region of interest" description="Disordered" evidence="3">
    <location>
        <begin position="388"/>
        <end position="428"/>
    </location>
</feature>
<evidence type="ECO:0000256" key="2">
    <source>
        <dbReference type="ARBA" id="ARBA00023242"/>
    </source>
</evidence>
<organism evidence="5 6">
    <name type="scientific">Stylosanthes scabra</name>
    <dbReference type="NCBI Taxonomy" id="79078"/>
    <lineage>
        <taxon>Eukaryota</taxon>
        <taxon>Viridiplantae</taxon>
        <taxon>Streptophyta</taxon>
        <taxon>Embryophyta</taxon>
        <taxon>Tracheophyta</taxon>
        <taxon>Spermatophyta</taxon>
        <taxon>Magnoliopsida</taxon>
        <taxon>eudicotyledons</taxon>
        <taxon>Gunneridae</taxon>
        <taxon>Pentapetalae</taxon>
        <taxon>rosids</taxon>
        <taxon>fabids</taxon>
        <taxon>Fabales</taxon>
        <taxon>Fabaceae</taxon>
        <taxon>Papilionoideae</taxon>
        <taxon>50 kb inversion clade</taxon>
        <taxon>dalbergioids sensu lato</taxon>
        <taxon>Dalbergieae</taxon>
        <taxon>Pterocarpus clade</taxon>
        <taxon>Stylosanthes</taxon>
    </lineage>
</organism>
<dbReference type="SMART" id="SM01161">
    <property type="entry name" value="DUF1767"/>
    <property type="match status" value="1"/>
</dbReference>
<proteinExistence type="predicted"/>
<dbReference type="Pfam" id="PF08585">
    <property type="entry name" value="RMI1_N_C"/>
    <property type="match status" value="1"/>
</dbReference>
<comment type="subcellular location">
    <subcellularLocation>
        <location evidence="1">Nucleus</location>
    </subcellularLocation>
</comment>
<feature type="compositionally biased region" description="Basic residues" evidence="3">
    <location>
        <begin position="399"/>
        <end position="409"/>
    </location>
</feature>
<keyword evidence="6" id="KW-1185">Reference proteome</keyword>
<dbReference type="EMBL" id="JASCZI010060481">
    <property type="protein sequence ID" value="MED6132611.1"/>
    <property type="molecule type" value="Genomic_DNA"/>
</dbReference>
<feature type="domain" description="RecQ mediated genome instability protein 1 OB-fold" evidence="4">
    <location>
        <begin position="80"/>
        <end position="182"/>
    </location>
</feature>
<protein>
    <recommendedName>
        <fullName evidence="4">RecQ mediated genome instability protein 1 OB-fold domain-containing protein</fullName>
    </recommendedName>
</protein>
<gene>
    <name evidence="5" type="ORF">PIB30_020621</name>
</gene>
<evidence type="ECO:0000256" key="1">
    <source>
        <dbReference type="ARBA" id="ARBA00004123"/>
    </source>
</evidence>
<dbReference type="Proteomes" id="UP001341840">
    <property type="component" value="Unassembled WGS sequence"/>
</dbReference>